<evidence type="ECO:0000256" key="2">
    <source>
        <dbReference type="ARBA" id="ARBA00022679"/>
    </source>
</evidence>
<proteinExistence type="predicted"/>
<evidence type="ECO:0000313" key="5">
    <source>
        <dbReference type="EMBL" id="ENX33481.1"/>
    </source>
</evidence>
<dbReference type="PROSITE" id="PS00092">
    <property type="entry name" value="N6_MTASE"/>
    <property type="match status" value="1"/>
</dbReference>
<dbReference type="HOGENOM" id="CLU_072995_0_0_6"/>
<comment type="caution">
    <text evidence="5">The sequence shown here is derived from an EMBL/GenBank/DDBJ whole genome shotgun (WGS) entry which is preliminary data.</text>
</comment>
<dbReference type="CDD" id="cd02440">
    <property type="entry name" value="AdoMet_MTases"/>
    <property type="match status" value="1"/>
</dbReference>
<dbReference type="OrthoDB" id="9784823at2"/>
<keyword evidence="2" id="KW-0808">Transferase</keyword>
<evidence type="ECO:0000256" key="1">
    <source>
        <dbReference type="ARBA" id="ARBA00022603"/>
    </source>
</evidence>
<evidence type="ECO:0000313" key="6">
    <source>
        <dbReference type="Proteomes" id="UP000013009"/>
    </source>
</evidence>
<keyword evidence="3" id="KW-0949">S-adenosyl-L-methionine</keyword>
<dbReference type="Gene3D" id="3.40.50.150">
    <property type="entry name" value="Vaccinia Virus protein VP39"/>
    <property type="match status" value="1"/>
</dbReference>
<dbReference type="GO" id="GO:0008168">
    <property type="term" value="F:methyltransferase activity"/>
    <property type="evidence" value="ECO:0007669"/>
    <property type="project" value="UniProtKB-KW"/>
</dbReference>
<dbReference type="GO" id="GO:0003676">
    <property type="term" value="F:nucleic acid binding"/>
    <property type="evidence" value="ECO:0007669"/>
    <property type="project" value="InterPro"/>
</dbReference>
<accession>N9QTW7</accession>
<dbReference type="SUPFAM" id="SSF53335">
    <property type="entry name" value="S-adenosyl-L-methionine-dependent methyltransferases"/>
    <property type="match status" value="1"/>
</dbReference>
<dbReference type="PATRIC" id="fig|1217695.3.peg.2082"/>
<keyword evidence="6" id="KW-1185">Reference proteome</keyword>
<sequence length="255" mass="28565">MSNLSINVLSVLSASRIEGNKVFLPDIQLDRKSYQDVNKVLDALGGKWSKKEKAHLFNDDPTDQLEEVILLGRVERKKNPLKELGFFPTPDELAKYVVSQANINHDQFILEPSAGSGQLLKALNVTDKDIHTACFEVNPDMMEGLEKLADEVTICDFLLVNPEPKFDRVVMNPPFNKARADIHHVLHAFKFLKKGGRLVAIMPSGVRFRDDKLTNELRDLVFACGSIEDLPELSFKESGTLVNTVLVILNKVDTP</sequence>
<dbReference type="AlphaFoldDB" id="N9QTW7"/>
<keyword evidence="1" id="KW-0489">Methyltransferase</keyword>
<dbReference type="InterPro" id="IPR007848">
    <property type="entry name" value="Small_mtfrase_dom"/>
</dbReference>
<gene>
    <name evidence="5" type="ORF">F889_02141</name>
</gene>
<dbReference type="InterPro" id="IPR002052">
    <property type="entry name" value="DNA_methylase_N6_adenine_CS"/>
</dbReference>
<protein>
    <recommendedName>
        <fullName evidence="4">Methyltransferase small domain-containing protein</fullName>
    </recommendedName>
</protein>
<dbReference type="RefSeq" id="WP_005273933.1">
    <property type="nucleotide sequence ID" value="NZ_KB850195.1"/>
</dbReference>
<reference evidence="5 6" key="1">
    <citation type="submission" date="2013-02" db="EMBL/GenBank/DDBJ databases">
        <title>The Genome Sequence of Acinetobacter sp. NIPH 1859.</title>
        <authorList>
            <consortium name="The Broad Institute Genome Sequencing Platform"/>
            <consortium name="The Broad Institute Genome Sequencing Center for Infectious Disease"/>
            <person name="Cerqueira G."/>
            <person name="Feldgarden M."/>
            <person name="Courvalin P."/>
            <person name="Perichon B."/>
            <person name="Grillot-Courvalin C."/>
            <person name="Clermont D."/>
            <person name="Rocha E."/>
            <person name="Yoon E.-J."/>
            <person name="Nemec A."/>
            <person name="Walker B."/>
            <person name="Young S.K."/>
            <person name="Zeng Q."/>
            <person name="Gargeya S."/>
            <person name="Fitzgerald M."/>
            <person name="Haas B."/>
            <person name="Abouelleil A."/>
            <person name="Alvarado L."/>
            <person name="Arachchi H.M."/>
            <person name="Berlin A.M."/>
            <person name="Chapman S.B."/>
            <person name="Dewar J."/>
            <person name="Goldberg J."/>
            <person name="Griggs A."/>
            <person name="Gujja S."/>
            <person name="Hansen M."/>
            <person name="Howarth C."/>
            <person name="Imamovic A."/>
            <person name="Larimer J."/>
            <person name="McCowan C."/>
            <person name="Murphy C."/>
            <person name="Neiman D."/>
            <person name="Pearson M."/>
            <person name="Priest M."/>
            <person name="Roberts A."/>
            <person name="Saif S."/>
            <person name="Shea T."/>
            <person name="Sisk P."/>
            <person name="Sykes S."/>
            <person name="Wortman J."/>
            <person name="Nusbaum C."/>
            <person name="Birren B."/>
        </authorList>
    </citation>
    <scope>NUCLEOTIDE SEQUENCE [LARGE SCALE GENOMIC DNA]</scope>
    <source>
        <strain evidence="5 6">NIPH 1859</strain>
    </source>
</reference>
<dbReference type="InterPro" id="IPR029063">
    <property type="entry name" value="SAM-dependent_MTases_sf"/>
</dbReference>
<dbReference type="PRINTS" id="PR00507">
    <property type="entry name" value="N12N6MTFRASE"/>
</dbReference>
<dbReference type="GO" id="GO:0032259">
    <property type="term" value="P:methylation"/>
    <property type="evidence" value="ECO:0007669"/>
    <property type="project" value="UniProtKB-KW"/>
</dbReference>
<name>N9QTW7_9GAMM</name>
<organism evidence="5 6">
    <name type="scientific">Acinetobacter colistiniresistens</name>
    <dbReference type="NCBI Taxonomy" id="280145"/>
    <lineage>
        <taxon>Bacteria</taxon>
        <taxon>Pseudomonadati</taxon>
        <taxon>Pseudomonadota</taxon>
        <taxon>Gammaproteobacteria</taxon>
        <taxon>Moraxellales</taxon>
        <taxon>Moraxellaceae</taxon>
        <taxon>Acinetobacter</taxon>
    </lineage>
</organism>
<dbReference type="EMBL" id="APRZ01000017">
    <property type="protein sequence ID" value="ENX33481.1"/>
    <property type="molecule type" value="Genomic_DNA"/>
</dbReference>
<evidence type="ECO:0000259" key="4">
    <source>
        <dbReference type="Pfam" id="PF05175"/>
    </source>
</evidence>
<dbReference type="Pfam" id="PF05175">
    <property type="entry name" value="MTS"/>
    <property type="match status" value="1"/>
</dbReference>
<feature type="domain" description="Methyltransferase small" evidence="4">
    <location>
        <begin position="110"/>
        <end position="205"/>
    </location>
</feature>
<evidence type="ECO:0000256" key="3">
    <source>
        <dbReference type="ARBA" id="ARBA00022691"/>
    </source>
</evidence>
<dbReference type="Proteomes" id="UP000013009">
    <property type="component" value="Unassembled WGS sequence"/>
</dbReference>